<keyword evidence="3 4" id="KW-0975">Bacterial flagellum</keyword>
<keyword evidence="7" id="KW-1185">Reference proteome</keyword>
<evidence type="ECO:0000256" key="3">
    <source>
        <dbReference type="ARBA" id="ARBA00023143"/>
    </source>
</evidence>
<evidence type="ECO:0000256" key="1">
    <source>
        <dbReference type="ARBA" id="ARBA00004117"/>
    </source>
</evidence>
<comment type="subcellular location">
    <subcellularLocation>
        <location evidence="1 4">Bacterial flagellum basal body</location>
    </subcellularLocation>
</comment>
<gene>
    <name evidence="4 6" type="primary">fliE</name>
    <name evidence="6" type="ORF">CLVI_33660</name>
</gene>
<evidence type="ECO:0000313" key="7">
    <source>
        <dbReference type="Proteomes" id="UP000239471"/>
    </source>
</evidence>
<dbReference type="PANTHER" id="PTHR34653:SF1">
    <property type="entry name" value="FLAGELLAR HOOK-BASAL BODY COMPLEX PROTEIN FLIE"/>
    <property type="match status" value="1"/>
</dbReference>
<comment type="caution">
    <text evidence="6">The sequence shown here is derived from an EMBL/GenBank/DDBJ whole genome shotgun (WGS) entry which is preliminary data.</text>
</comment>
<organism evidence="6 7">
    <name type="scientific">Clostridium vincentii</name>
    <dbReference type="NCBI Taxonomy" id="52704"/>
    <lineage>
        <taxon>Bacteria</taxon>
        <taxon>Bacillati</taxon>
        <taxon>Bacillota</taxon>
        <taxon>Clostridia</taxon>
        <taxon>Eubacteriales</taxon>
        <taxon>Clostridiaceae</taxon>
        <taxon>Clostridium</taxon>
    </lineage>
</organism>
<evidence type="ECO:0000256" key="4">
    <source>
        <dbReference type="HAMAP-Rule" id="MF_00724"/>
    </source>
</evidence>
<dbReference type="Pfam" id="PF02049">
    <property type="entry name" value="FliE"/>
    <property type="match status" value="1"/>
</dbReference>
<dbReference type="GO" id="GO:0009425">
    <property type="term" value="C:bacterial-type flagellum basal body"/>
    <property type="evidence" value="ECO:0007669"/>
    <property type="project" value="UniProtKB-SubCell"/>
</dbReference>
<dbReference type="EMBL" id="PVXQ01000066">
    <property type="protein sequence ID" value="PRR79436.1"/>
    <property type="molecule type" value="Genomic_DNA"/>
</dbReference>
<comment type="similarity">
    <text evidence="2 4">Belongs to the FliE family.</text>
</comment>
<keyword evidence="6" id="KW-0966">Cell projection</keyword>
<reference evidence="6 7" key="1">
    <citation type="submission" date="2018-03" db="EMBL/GenBank/DDBJ databases">
        <title>Genome sequence of Clostridium vincentii DSM 10228.</title>
        <authorList>
            <person name="Poehlein A."/>
            <person name="Daniel R."/>
        </authorList>
    </citation>
    <scope>NUCLEOTIDE SEQUENCE [LARGE SCALE GENOMIC DNA]</scope>
    <source>
        <strain evidence="6 7">DSM 10228</strain>
    </source>
</reference>
<accession>A0A2T0B6D0</accession>
<dbReference type="GO" id="GO:0003774">
    <property type="term" value="F:cytoskeletal motor activity"/>
    <property type="evidence" value="ECO:0007669"/>
    <property type="project" value="InterPro"/>
</dbReference>
<dbReference type="GO" id="GO:0071973">
    <property type="term" value="P:bacterial-type flagellum-dependent cell motility"/>
    <property type="evidence" value="ECO:0007669"/>
    <property type="project" value="InterPro"/>
</dbReference>
<dbReference type="InterPro" id="IPR001624">
    <property type="entry name" value="FliE"/>
</dbReference>
<dbReference type="GO" id="GO:0005198">
    <property type="term" value="F:structural molecule activity"/>
    <property type="evidence" value="ECO:0007669"/>
    <property type="project" value="UniProtKB-UniRule"/>
</dbReference>
<keyword evidence="6" id="KW-0969">Cilium</keyword>
<sequence>MIINNFVPSQEIFQKGINNIDTNKNNTVSTGLDTFATTLQNSIEGINDKQLVADKASEAFVKGEDVEISDVMLATEEAKVSLQFAVQVRNKLVDAYKEISQMQL</sequence>
<evidence type="ECO:0000313" key="6">
    <source>
        <dbReference type="EMBL" id="PRR79436.1"/>
    </source>
</evidence>
<evidence type="ECO:0000256" key="2">
    <source>
        <dbReference type="ARBA" id="ARBA00009272"/>
    </source>
</evidence>
<dbReference type="HAMAP" id="MF_00724">
    <property type="entry name" value="FliE"/>
    <property type="match status" value="1"/>
</dbReference>
<dbReference type="AlphaFoldDB" id="A0A2T0B6D0"/>
<name>A0A2T0B6D0_9CLOT</name>
<dbReference type="NCBIfam" id="TIGR00205">
    <property type="entry name" value="fliE"/>
    <property type="match status" value="1"/>
</dbReference>
<dbReference type="RefSeq" id="WP_106061313.1">
    <property type="nucleotide sequence ID" value="NZ_PVXQ01000066.1"/>
</dbReference>
<protein>
    <recommendedName>
        <fullName evidence="4 5">Flagellar hook-basal body complex protein FliE</fullName>
    </recommendedName>
</protein>
<dbReference type="PANTHER" id="PTHR34653">
    <property type="match status" value="1"/>
</dbReference>
<dbReference type="OrthoDB" id="9812413at2"/>
<proteinExistence type="inferred from homology"/>
<keyword evidence="6" id="KW-0282">Flagellum</keyword>
<dbReference type="Proteomes" id="UP000239471">
    <property type="component" value="Unassembled WGS sequence"/>
</dbReference>
<evidence type="ECO:0000256" key="5">
    <source>
        <dbReference type="NCBIfam" id="TIGR00205"/>
    </source>
</evidence>
<dbReference type="PRINTS" id="PR01006">
    <property type="entry name" value="FLGHOOKFLIE"/>
</dbReference>